<comment type="caution">
    <text evidence="3">The sequence shown here is derived from an EMBL/GenBank/DDBJ whole genome shotgun (WGS) entry which is preliminary data.</text>
</comment>
<dbReference type="Pfam" id="PF18265">
    <property type="entry name" value="Nas2_N"/>
    <property type="match status" value="1"/>
</dbReference>
<dbReference type="SUPFAM" id="SSF50156">
    <property type="entry name" value="PDZ domain-like"/>
    <property type="match status" value="1"/>
</dbReference>
<proteinExistence type="predicted"/>
<reference evidence="3 4" key="1">
    <citation type="submission" date="2020-10" db="EMBL/GenBank/DDBJ databases">
        <title>The Coptis chinensis genome and diversification of protoberbering-type alkaloids.</title>
        <authorList>
            <person name="Wang B."/>
            <person name="Shu S."/>
            <person name="Song C."/>
            <person name="Liu Y."/>
        </authorList>
    </citation>
    <scope>NUCLEOTIDE SEQUENCE [LARGE SCALE GENOMIC DNA]</scope>
    <source>
        <strain evidence="3">HL-2020</strain>
        <tissue evidence="3">Leaf</tissue>
    </source>
</reference>
<accession>A0A835M5H3</accession>
<organism evidence="3 4">
    <name type="scientific">Coptis chinensis</name>
    <dbReference type="NCBI Taxonomy" id="261450"/>
    <lineage>
        <taxon>Eukaryota</taxon>
        <taxon>Viridiplantae</taxon>
        <taxon>Streptophyta</taxon>
        <taxon>Embryophyta</taxon>
        <taxon>Tracheophyta</taxon>
        <taxon>Spermatophyta</taxon>
        <taxon>Magnoliopsida</taxon>
        <taxon>Ranunculales</taxon>
        <taxon>Ranunculaceae</taxon>
        <taxon>Coptidoideae</taxon>
        <taxon>Coptis</taxon>
    </lineage>
</organism>
<protein>
    <recommendedName>
        <fullName evidence="2">Nas2 N-terminal domain-containing protein</fullName>
    </recommendedName>
</protein>
<dbReference type="EMBL" id="JADFTS010000003">
    <property type="protein sequence ID" value="KAF9614604.1"/>
    <property type="molecule type" value="Genomic_DNA"/>
</dbReference>
<dbReference type="InterPro" id="IPR040815">
    <property type="entry name" value="Nas2_N"/>
</dbReference>
<evidence type="ECO:0000313" key="3">
    <source>
        <dbReference type="EMBL" id="KAF9614604.1"/>
    </source>
</evidence>
<sequence length="335" mass="37595">MVAPNLKAETMCLIEKREAIETEMNAIISTLTQAGGPGLTGNLLDFEGFPRSDIDVHAVRAQRHHLAELRNDHKDITNKIEESLQVLHSARLARNISAPAKSPGKLLLLFSRMLHLCRGIRSTFIPSGLHFLRHLTIRSGCQELQQRLFQLTPECLQEEPYIVSCSFFVYLFCCTAPFPTQPQKLFYIFLDEKIFNLTNKKIAIILLRNEVHMYKNGSGFKCWISLTLVSSPLQDAQSSMDVDLAVGVPFAMVDEITDVSPSAEDGLQLGDQIMKFGNVEFGDNLLQKLASEVQSNQDRAVPLVILRHGAPINLAVTPRQWNGRGLLGYVWHLFI</sequence>
<evidence type="ECO:0000259" key="2">
    <source>
        <dbReference type="Pfam" id="PF18265"/>
    </source>
</evidence>
<dbReference type="PANTHER" id="PTHR12651">
    <property type="entry name" value="26S PROTEASOME NON-ATPASE REGULATORY SUBUNIT 9"/>
    <property type="match status" value="1"/>
</dbReference>
<dbReference type="InterPro" id="IPR035269">
    <property type="entry name" value="PSMD9"/>
</dbReference>
<dbReference type="Proteomes" id="UP000631114">
    <property type="component" value="Unassembled WGS sequence"/>
</dbReference>
<dbReference type="PANTHER" id="PTHR12651:SF1">
    <property type="entry name" value="26S PROTEASOME NON-ATPASE REGULATORY SUBUNIT 9"/>
    <property type="match status" value="1"/>
</dbReference>
<dbReference type="Gene3D" id="2.30.42.10">
    <property type="match status" value="1"/>
</dbReference>
<dbReference type="GO" id="GO:0070682">
    <property type="term" value="P:proteasome regulatory particle assembly"/>
    <property type="evidence" value="ECO:0007669"/>
    <property type="project" value="InterPro"/>
</dbReference>
<dbReference type="OrthoDB" id="72325at2759"/>
<name>A0A835M5H3_9MAGN</name>
<gene>
    <name evidence="3" type="ORF">IFM89_019581</name>
</gene>
<dbReference type="FunFam" id="2.30.42.10:FF:000107">
    <property type="entry name" value="26S proteasome non-ATPase regulatory subunit 9"/>
    <property type="match status" value="1"/>
</dbReference>
<keyword evidence="1" id="KW-0143">Chaperone</keyword>
<feature type="domain" description="Nas2 N-terminal" evidence="2">
    <location>
        <begin position="12"/>
        <end position="89"/>
    </location>
</feature>
<keyword evidence="4" id="KW-1185">Reference proteome</keyword>
<dbReference type="AlphaFoldDB" id="A0A835M5H3"/>
<dbReference type="InterPro" id="IPR036034">
    <property type="entry name" value="PDZ_sf"/>
</dbReference>
<dbReference type="Gene3D" id="6.10.140.1710">
    <property type="match status" value="1"/>
</dbReference>
<evidence type="ECO:0000256" key="1">
    <source>
        <dbReference type="ARBA" id="ARBA00023186"/>
    </source>
</evidence>
<dbReference type="GO" id="GO:0005737">
    <property type="term" value="C:cytoplasm"/>
    <property type="evidence" value="ECO:0007669"/>
    <property type="project" value="TreeGrafter"/>
</dbReference>
<evidence type="ECO:0000313" key="4">
    <source>
        <dbReference type="Proteomes" id="UP000631114"/>
    </source>
</evidence>
<dbReference type="GO" id="GO:0005634">
    <property type="term" value="C:nucleus"/>
    <property type="evidence" value="ECO:0007669"/>
    <property type="project" value="TreeGrafter"/>
</dbReference>